<dbReference type="PANTHER" id="PTHR13269">
    <property type="entry name" value="NUCLEOPORIN NDC1"/>
    <property type="match status" value="1"/>
</dbReference>
<sequence length="680" mass="75388">MSRTSTPLRAIPSSLASKASPSLPPASEIYEPLIKSNLRQRLTNRIFAFSIGCCWLETTLWTIWGIGGRHAAGVKTMLVAPFWPSTLLVAAMTWLAVVVPVIVIRKTQLTASRTTASSPAKIWRSAQSKKSTRHALITYSASAIAATILHAGLAYINEPEAHGDPRLTLFVKSRRYPYYLNPRLLFLFLSQITLAFGSLIRNVMLDRFAFRWSLPPNKYRFNVFELIRILVVVSVFTSASLFCACISFATIRIIFPILFKIPLLPLILRPFTGHFVRGSLTLLLPFYHFGLLFRAWFVGFATLFVWEISELMFDVMIPQPINVSHLVADPTAALISGLSSSDKIIKFFALLEMADIASNDSPAASSRRSELFADQKYSPNQWRQLCRECLLLLGHDYQLFLRRGAPAPAPPKPSPPPKTEPQLPATPTPLLRKDIFKKEKSSPIRAVLDSLASDGSVAQAVDEGAGSIYVPKLIKNVEGAVLPQLEKSKDEVVRSVAGVTGAATKITGINEIVKSMADRHAPAAAKKLASHWKDWWEKERQSKVVEGCIPFRELDVLAVEVLSHLVCASLSEDRYGVVQRDTPKIIEAMLSFLSAVEEYQIEINALYQTPPPDANLSPAELLENETKRMEAEKASNSLGLVGNALKEGVARITRTFGDKLLAFKFPPQTAKKLQGFLDYC</sequence>
<keyword evidence="4" id="KW-0813">Transport</keyword>
<dbReference type="PANTHER" id="PTHR13269:SF6">
    <property type="entry name" value="NUCLEOPORIN NDC1"/>
    <property type="match status" value="1"/>
</dbReference>
<evidence type="ECO:0000256" key="10">
    <source>
        <dbReference type="ARBA" id="ARBA00023132"/>
    </source>
</evidence>
<protein>
    <submittedName>
        <fullName evidence="15">Nucleoporin protein Ndc1-Nup</fullName>
    </submittedName>
</protein>
<evidence type="ECO:0000256" key="9">
    <source>
        <dbReference type="ARBA" id="ARBA00023010"/>
    </source>
</evidence>
<evidence type="ECO:0000256" key="7">
    <source>
        <dbReference type="ARBA" id="ARBA00022927"/>
    </source>
</evidence>
<keyword evidence="9" id="KW-0811">Translocation</keyword>
<evidence type="ECO:0000256" key="13">
    <source>
        <dbReference type="SAM" id="MobiDB-lite"/>
    </source>
</evidence>
<feature type="transmembrane region" description="Helical" evidence="14">
    <location>
        <begin position="286"/>
        <end position="306"/>
    </location>
</feature>
<dbReference type="GO" id="GO:0030674">
    <property type="term" value="F:protein-macromolecule adaptor activity"/>
    <property type="evidence" value="ECO:0007669"/>
    <property type="project" value="TreeGrafter"/>
</dbReference>
<dbReference type="Proteomes" id="UP001163846">
    <property type="component" value="Unassembled WGS sequence"/>
</dbReference>
<feature type="compositionally biased region" description="Pro residues" evidence="13">
    <location>
        <begin position="407"/>
        <end position="427"/>
    </location>
</feature>
<feature type="transmembrane region" description="Helical" evidence="14">
    <location>
        <begin position="184"/>
        <end position="205"/>
    </location>
</feature>
<dbReference type="AlphaFoldDB" id="A0AA38ULE7"/>
<evidence type="ECO:0000256" key="4">
    <source>
        <dbReference type="ARBA" id="ARBA00022448"/>
    </source>
</evidence>
<keyword evidence="12" id="KW-0539">Nucleus</keyword>
<evidence type="ECO:0000256" key="14">
    <source>
        <dbReference type="SAM" id="Phobius"/>
    </source>
</evidence>
<dbReference type="GO" id="GO:0005816">
    <property type="term" value="C:spindle pole body"/>
    <property type="evidence" value="ECO:0007669"/>
    <property type="project" value="TreeGrafter"/>
</dbReference>
<evidence type="ECO:0000256" key="1">
    <source>
        <dbReference type="ARBA" id="ARBA00004232"/>
    </source>
</evidence>
<feature type="region of interest" description="Disordered" evidence="13">
    <location>
        <begin position="404"/>
        <end position="429"/>
    </location>
</feature>
<evidence type="ECO:0000256" key="6">
    <source>
        <dbReference type="ARBA" id="ARBA00022816"/>
    </source>
</evidence>
<dbReference type="GO" id="GO:0015031">
    <property type="term" value="P:protein transport"/>
    <property type="evidence" value="ECO:0007669"/>
    <property type="project" value="UniProtKB-KW"/>
</dbReference>
<feature type="transmembrane region" description="Helical" evidence="14">
    <location>
        <begin position="136"/>
        <end position="156"/>
    </location>
</feature>
<evidence type="ECO:0000313" key="16">
    <source>
        <dbReference type="Proteomes" id="UP001163846"/>
    </source>
</evidence>
<dbReference type="InterPro" id="IPR019049">
    <property type="entry name" value="Nucleoporin_prot_Ndc1/Nup"/>
</dbReference>
<evidence type="ECO:0000256" key="11">
    <source>
        <dbReference type="ARBA" id="ARBA00023136"/>
    </source>
</evidence>
<keyword evidence="6" id="KW-0509">mRNA transport</keyword>
<dbReference type="GO" id="GO:0051028">
    <property type="term" value="P:mRNA transport"/>
    <property type="evidence" value="ECO:0007669"/>
    <property type="project" value="UniProtKB-KW"/>
</dbReference>
<keyword evidence="16" id="KW-1185">Reference proteome</keyword>
<keyword evidence="10" id="KW-0906">Nuclear pore complex</keyword>
<feature type="transmembrane region" description="Helical" evidence="14">
    <location>
        <begin position="226"/>
        <end position="259"/>
    </location>
</feature>
<evidence type="ECO:0000256" key="3">
    <source>
        <dbReference type="ARBA" id="ARBA00005760"/>
    </source>
</evidence>
<evidence type="ECO:0000256" key="5">
    <source>
        <dbReference type="ARBA" id="ARBA00022692"/>
    </source>
</evidence>
<name>A0AA38ULE7_9AGAR</name>
<evidence type="ECO:0000256" key="12">
    <source>
        <dbReference type="ARBA" id="ARBA00023242"/>
    </source>
</evidence>
<keyword evidence="11 14" id="KW-0472">Membrane</keyword>
<reference evidence="15" key="1">
    <citation type="submission" date="2022-08" db="EMBL/GenBank/DDBJ databases">
        <authorList>
            <consortium name="DOE Joint Genome Institute"/>
            <person name="Min B."/>
            <person name="Riley R."/>
            <person name="Sierra-Patev S."/>
            <person name="Naranjo-Ortiz M."/>
            <person name="Looney B."/>
            <person name="Konkel Z."/>
            <person name="Slot J.C."/>
            <person name="Sakamoto Y."/>
            <person name="Steenwyk J.L."/>
            <person name="Rokas A."/>
            <person name="Carro J."/>
            <person name="Camarero S."/>
            <person name="Ferreira P."/>
            <person name="Molpeceres G."/>
            <person name="Ruiz-Duenas F.J."/>
            <person name="Serrano A."/>
            <person name="Henrissat B."/>
            <person name="Drula E."/>
            <person name="Hughes K.W."/>
            <person name="Mata J.L."/>
            <person name="Ishikawa N.K."/>
            <person name="Vargas-Isla R."/>
            <person name="Ushijima S."/>
            <person name="Smith C.A."/>
            <person name="Ahrendt S."/>
            <person name="Andreopoulos W."/>
            <person name="He G."/>
            <person name="Labutti K."/>
            <person name="Lipzen A."/>
            <person name="Ng V."/>
            <person name="Sandor L."/>
            <person name="Barry K."/>
            <person name="Martinez A.T."/>
            <person name="Xiao Y."/>
            <person name="Gibbons J.G."/>
            <person name="Terashima K."/>
            <person name="Hibbett D.S."/>
            <person name="Grigoriev I.V."/>
        </authorList>
    </citation>
    <scope>NUCLEOTIDE SEQUENCE</scope>
    <source>
        <strain evidence="15">TFB9207</strain>
    </source>
</reference>
<keyword evidence="7" id="KW-0653">Protein transport</keyword>
<proteinExistence type="inferred from homology"/>
<feature type="transmembrane region" description="Helical" evidence="14">
    <location>
        <begin position="86"/>
        <end position="104"/>
    </location>
</feature>
<dbReference type="GO" id="GO:0006999">
    <property type="term" value="P:nuclear pore organization"/>
    <property type="evidence" value="ECO:0007669"/>
    <property type="project" value="TreeGrafter"/>
</dbReference>
<comment type="subcellular location">
    <subcellularLocation>
        <location evidence="1">Nucleus membrane</location>
        <topology evidence="1">Multi-pass membrane protein</topology>
    </subcellularLocation>
    <subcellularLocation>
        <location evidence="2">Nucleus</location>
        <location evidence="2">Nuclear pore complex</location>
    </subcellularLocation>
</comment>
<dbReference type="GO" id="GO:0031965">
    <property type="term" value="C:nuclear membrane"/>
    <property type="evidence" value="ECO:0007669"/>
    <property type="project" value="UniProtKB-SubCell"/>
</dbReference>
<dbReference type="GO" id="GO:0070762">
    <property type="term" value="C:nuclear pore transmembrane ring"/>
    <property type="evidence" value="ECO:0007669"/>
    <property type="project" value="TreeGrafter"/>
</dbReference>
<gene>
    <name evidence="15" type="ORF">F5878DRAFT_657208</name>
</gene>
<evidence type="ECO:0000256" key="2">
    <source>
        <dbReference type="ARBA" id="ARBA00004567"/>
    </source>
</evidence>
<evidence type="ECO:0000256" key="8">
    <source>
        <dbReference type="ARBA" id="ARBA00022989"/>
    </source>
</evidence>
<dbReference type="Pfam" id="PF09531">
    <property type="entry name" value="Ndc1_Nup"/>
    <property type="match status" value="1"/>
</dbReference>
<keyword evidence="8 14" id="KW-1133">Transmembrane helix</keyword>
<comment type="similarity">
    <text evidence="3">Belongs to the NDC1 family.</text>
</comment>
<evidence type="ECO:0000313" key="15">
    <source>
        <dbReference type="EMBL" id="KAJ3842942.1"/>
    </source>
</evidence>
<dbReference type="EMBL" id="MU805990">
    <property type="protein sequence ID" value="KAJ3842942.1"/>
    <property type="molecule type" value="Genomic_DNA"/>
</dbReference>
<comment type="caution">
    <text evidence="15">The sequence shown here is derived from an EMBL/GenBank/DDBJ whole genome shotgun (WGS) entry which is preliminary data.</text>
</comment>
<organism evidence="15 16">
    <name type="scientific">Lentinula raphanica</name>
    <dbReference type="NCBI Taxonomy" id="153919"/>
    <lineage>
        <taxon>Eukaryota</taxon>
        <taxon>Fungi</taxon>
        <taxon>Dikarya</taxon>
        <taxon>Basidiomycota</taxon>
        <taxon>Agaricomycotina</taxon>
        <taxon>Agaricomycetes</taxon>
        <taxon>Agaricomycetidae</taxon>
        <taxon>Agaricales</taxon>
        <taxon>Marasmiineae</taxon>
        <taxon>Omphalotaceae</taxon>
        <taxon>Lentinula</taxon>
    </lineage>
</organism>
<feature type="transmembrane region" description="Helical" evidence="14">
    <location>
        <begin position="46"/>
        <end position="66"/>
    </location>
</feature>
<keyword evidence="5 14" id="KW-0812">Transmembrane</keyword>
<dbReference type="GO" id="GO:0070631">
    <property type="term" value="P:spindle pole body localization"/>
    <property type="evidence" value="ECO:0007669"/>
    <property type="project" value="TreeGrafter"/>
</dbReference>
<accession>A0AA38ULE7</accession>